<dbReference type="AlphaFoldDB" id="A0A0G0XCE0"/>
<dbReference type="Pfam" id="PF11104">
    <property type="entry name" value="PilM_2"/>
    <property type="match status" value="1"/>
</dbReference>
<dbReference type="Proteomes" id="UP000034961">
    <property type="component" value="Unassembled WGS sequence"/>
</dbReference>
<dbReference type="PANTHER" id="PTHR32432:SF3">
    <property type="entry name" value="ETHANOLAMINE UTILIZATION PROTEIN EUTJ"/>
    <property type="match status" value="1"/>
</dbReference>
<dbReference type="InterPro" id="IPR005883">
    <property type="entry name" value="PilM"/>
</dbReference>
<reference evidence="1 2" key="1">
    <citation type="journal article" date="2015" name="Nature">
        <title>rRNA introns, odd ribosomes, and small enigmatic genomes across a large radiation of phyla.</title>
        <authorList>
            <person name="Brown C.T."/>
            <person name="Hug L.A."/>
            <person name="Thomas B.C."/>
            <person name="Sharon I."/>
            <person name="Castelle C.J."/>
            <person name="Singh A."/>
            <person name="Wilkins M.J."/>
            <person name="Williams K.H."/>
            <person name="Banfield J.F."/>
        </authorList>
    </citation>
    <scope>NUCLEOTIDE SEQUENCE [LARGE SCALE GENOMIC DNA]</scope>
</reference>
<evidence type="ECO:0000313" key="1">
    <source>
        <dbReference type="EMBL" id="KKR94415.1"/>
    </source>
</evidence>
<evidence type="ECO:0000313" key="2">
    <source>
        <dbReference type="Proteomes" id="UP000034961"/>
    </source>
</evidence>
<dbReference type="EMBL" id="LCAN01000007">
    <property type="protein sequence ID" value="KKR94415.1"/>
    <property type="molecule type" value="Genomic_DNA"/>
</dbReference>
<sequence>MIGIDIGSTQIKAVEVELRNKQPQVVRAVVAPLKKVLRESGIKGGETAISLLESQVFTRIIETPALSEKELNQALQWEAERYIPLPLDEVSMDSTIINKYDGKMEVLLVASPTRLIEKYSALYSKAGVRIDAIENEALSILRIYQEQNINSVLLDIGGSTTTVYVLHGEHLSLVRPISMGGNALTKALSTELNLAVAQAEEYKRTYGLDPQQMEGKIADILSQLIEPFVQEVTGSMTFFKERFPQDVISRIILIGGGALLPGLSAFLQNRIQVETVIGNPWLKFPADQAVLSQFKGFESLFSVATGLAIRDVI</sequence>
<dbReference type="InterPro" id="IPR050696">
    <property type="entry name" value="FtsA/MreB"/>
</dbReference>
<gene>
    <name evidence="1" type="ORF">UU41_C0007G0048</name>
</gene>
<dbReference type="CDD" id="cd24049">
    <property type="entry name" value="ASKHA_NBD_PilM"/>
    <property type="match status" value="1"/>
</dbReference>
<dbReference type="PIRSF" id="PIRSF019169">
    <property type="entry name" value="PilM"/>
    <property type="match status" value="1"/>
</dbReference>
<dbReference type="Gene3D" id="3.30.1490.300">
    <property type="match status" value="1"/>
</dbReference>
<dbReference type="Gene3D" id="3.30.420.40">
    <property type="match status" value="2"/>
</dbReference>
<proteinExistence type="predicted"/>
<dbReference type="InterPro" id="IPR043129">
    <property type="entry name" value="ATPase_NBD"/>
</dbReference>
<name>A0A0G0XCE0_9BACT</name>
<accession>A0A0G0XCE0</accession>
<organism evidence="1 2">
    <name type="scientific">Candidatus Roizmanbacteria bacterium GW2011_GWA1_41_13</name>
    <dbReference type="NCBI Taxonomy" id="1618474"/>
    <lineage>
        <taxon>Bacteria</taxon>
        <taxon>Candidatus Roizmaniibacteriota</taxon>
    </lineage>
</organism>
<dbReference type="SUPFAM" id="SSF53067">
    <property type="entry name" value="Actin-like ATPase domain"/>
    <property type="match status" value="2"/>
</dbReference>
<dbReference type="NCBIfam" id="TIGR01175">
    <property type="entry name" value="pilM"/>
    <property type="match status" value="1"/>
</dbReference>
<dbReference type="PANTHER" id="PTHR32432">
    <property type="entry name" value="CELL DIVISION PROTEIN FTSA-RELATED"/>
    <property type="match status" value="1"/>
</dbReference>
<comment type="caution">
    <text evidence="1">The sequence shown here is derived from an EMBL/GenBank/DDBJ whole genome shotgun (WGS) entry which is preliminary data.</text>
</comment>
<protein>
    <submittedName>
        <fullName evidence="1">Type IV pilus assembly protein PilM</fullName>
    </submittedName>
</protein>